<dbReference type="Gene3D" id="3.40.50.1820">
    <property type="entry name" value="alpha/beta hydrolase"/>
    <property type="match status" value="1"/>
</dbReference>
<protein>
    <submittedName>
        <fullName evidence="1">Uncharacterized protein</fullName>
    </submittedName>
</protein>
<dbReference type="EMBL" id="JAQQWM010000004">
    <property type="protein sequence ID" value="KAK8068005.1"/>
    <property type="molecule type" value="Genomic_DNA"/>
</dbReference>
<gene>
    <name evidence="1" type="ORF">PG996_007117</name>
</gene>
<comment type="caution">
    <text evidence="1">The sequence shown here is derived from an EMBL/GenBank/DDBJ whole genome shotgun (WGS) entry which is preliminary data.</text>
</comment>
<evidence type="ECO:0000313" key="2">
    <source>
        <dbReference type="Proteomes" id="UP001446871"/>
    </source>
</evidence>
<name>A0ABR1V9W7_9PEZI</name>
<keyword evidence="2" id="KW-1185">Reference proteome</keyword>
<dbReference type="PANTHER" id="PTHR37574">
    <property type="entry name" value="LIPASE B"/>
    <property type="match status" value="1"/>
</dbReference>
<sequence length="119" mass="11986">MVQPQQGVSASAYLGDERGVGVANIEVQTVCGPGTVGAGFYEHAGILMHAPTHALVVDALTHEGVCSHFAAPGLELADVVASEALVVTGAALFLLGYPGKVTEEPALFPYAAAVPASSV</sequence>
<accession>A0ABR1V9W7</accession>
<organism evidence="1 2">
    <name type="scientific">Apiospora saccharicola</name>
    <dbReference type="NCBI Taxonomy" id="335842"/>
    <lineage>
        <taxon>Eukaryota</taxon>
        <taxon>Fungi</taxon>
        <taxon>Dikarya</taxon>
        <taxon>Ascomycota</taxon>
        <taxon>Pezizomycotina</taxon>
        <taxon>Sordariomycetes</taxon>
        <taxon>Xylariomycetidae</taxon>
        <taxon>Amphisphaeriales</taxon>
        <taxon>Apiosporaceae</taxon>
        <taxon>Apiospora</taxon>
    </lineage>
</organism>
<dbReference type="Proteomes" id="UP001446871">
    <property type="component" value="Unassembled WGS sequence"/>
</dbReference>
<dbReference type="PANTHER" id="PTHR37574:SF1">
    <property type="entry name" value="LIPASE B"/>
    <property type="match status" value="1"/>
</dbReference>
<evidence type="ECO:0000313" key="1">
    <source>
        <dbReference type="EMBL" id="KAK8068005.1"/>
    </source>
</evidence>
<dbReference type="InterPro" id="IPR053228">
    <property type="entry name" value="Stereospecific_Lipase"/>
</dbReference>
<reference evidence="1 2" key="1">
    <citation type="submission" date="2023-01" db="EMBL/GenBank/DDBJ databases">
        <title>Analysis of 21 Apiospora genomes using comparative genomics revels a genus with tremendous synthesis potential of carbohydrate active enzymes and secondary metabolites.</title>
        <authorList>
            <person name="Sorensen T."/>
        </authorList>
    </citation>
    <scope>NUCLEOTIDE SEQUENCE [LARGE SCALE GENOMIC DNA]</scope>
    <source>
        <strain evidence="1 2">CBS 83171</strain>
    </source>
</reference>
<dbReference type="InterPro" id="IPR029058">
    <property type="entry name" value="AB_hydrolase_fold"/>
</dbReference>
<proteinExistence type="predicted"/>